<dbReference type="EMBL" id="JAAOZQ010000011">
    <property type="protein sequence ID" value="KAF7528318.1"/>
    <property type="molecule type" value="Genomic_DNA"/>
</dbReference>
<dbReference type="Proteomes" id="UP000701341">
    <property type="component" value="Unassembled WGS sequence"/>
</dbReference>
<dbReference type="OrthoDB" id="674604at2759"/>
<dbReference type="InterPro" id="IPR031352">
    <property type="entry name" value="SesA"/>
</dbReference>
<gene>
    <name evidence="2" type="ORF">PCG10_000926</name>
</gene>
<feature type="domain" description="NACHT-NTPase and P-loop NTPases N-terminal" evidence="1">
    <location>
        <begin position="29"/>
        <end position="125"/>
    </location>
</feature>
<keyword evidence="3" id="KW-1185">Reference proteome</keyword>
<organism evidence="2 3">
    <name type="scientific">Penicillium crustosum</name>
    <name type="common">Blue mold fungus</name>
    <dbReference type="NCBI Taxonomy" id="36656"/>
    <lineage>
        <taxon>Eukaryota</taxon>
        <taxon>Fungi</taxon>
        <taxon>Dikarya</taxon>
        <taxon>Ascomycota</taxon>
        <taxon>Pezizomycotina</taxon>
        <taxon>Eurotiomycetes</taxon>
        <taxon>Eurotiomycetidae</taxon>
        <taxon>Eurotiales</taxon>
        <taxon>Aspergillaceae</taxon>
        <taxon>Penicillium</taxon>
    </lineage>
</organism>
<comment type="caution">
    <text evidence="2">The sequence shown here is derived from an EMBL/GenBank/DDBJ whole genome shotgun (WGS) entry which is preliminary data.</text>
</comment>
<evidence type="ECO:0000259" key="1">
    <source>
        <dbReference type="Pfam" id="PF17107"/>
    </source>
</evidence>
<dbReference type="AlphaFoldDB" id="A0A9P5L764"/>
<protein>
    <recommendedName>
        <fullName evidence="1">NACHT-NTPase and P-loop NTPases N-terminal domain-containing protein</fullName>
    </recommendedName>
</protein>
<dbReference type="Pfam" id="PF17107">
    <property type="entry name" value="SesA"/>
    <property type="match status" value="1"/>
</dbReference>
<reference evidence="2" key="1">
    <citation type="submission" date="2020-02" db="EMBL/GenBank/DDBJ databases">
        <authorList>
            <person name="Lichtner F.J."/>
        </authorList>
    </citation>
    <scope>NUCLEOTIDE SEQUENCE</scope>
    <source>
        <strain evidence="2">G10</strain>
    </source>
</reference>
<accession>A0A9P5L764</accession>
<sequence>MSFVHLVLSVSLGRTINDLKKAESMSGHADIGNAPAIFRETVKRIPSLLAYFENCKQYLDTTTVMTVEEELPPFTISFLEICEHNASRVNEIFSAVVGSPNPAAQYRKVARGARLEDLMKKILTNAIEMSNTTQISVISSVTEVGKLHRDLRSFMEMPVSLPEKEN</sequence>
<evidence type="ECO:0000313" key="2">
    <source>
        <dbReference type="EMBL" id="KAF7528318.1"/>
    </source>
</evidence>
<proteinExistence type="predicted"/>
<name>A0A9P5L764_PENCR</name>
<evidence type="ECO:0000313" key="3">
    <source>
        <dbReference type="Proteomes" id="UP000701341"/>
    </source>
</evidence>